<feature type="compositionally biased region" description="Basic residues" evidence="1">
    <location>
        <begin position="9"/>
        <end position="21"/>
    </location>
</feature>
<evidence type="ECO:0000256" key="1">
    <source>
        <dbReference type="SAM" id="MobiDB-lite"/>
    </source>
</evidence>
<name>A0A9P7VFU3_9AGAR</name>
<accession>A0A9P7VFU3</accession>
<dbReference type="EMBL" id="MU250580">
    <property type="protein sequence ID" value="KAG7439929.1"/>
    <property type="molecule type" value="Genomic_DNA"/>
</dbReference>
<keyword evidence="2" id="KW-1133">Transmembrane helix</keyword>
<dbReference type="Proteomes" id="UP000812287">
    <property type="component" value="Unassembled WGS sequence"/>
</dbReference>
<keyword evidence="2" id="KW-0472">Membrane</keyword>
<dbReference type="GeneID" id="66100318"/>
<proteinExistence type="predicted"/>
<gene>
    <name evidence="3" type="ORF">BT62DRAFT_1013265</name>
</gene>
<sequence length="74" mass="8314">MSGGDRSRPKLHRRRPRRRSRTVATRDVVDSALLFSPNVQRNSLLFIAVLYGRLVLTVGHLALSAHAAQDARHD</sequence>
<feature type="transmembrane region" description="Helical" evidence="2">
    <location>
        <begin position="43"/>
        <end position="63"/>
    </location>
</feature>
<keyword evidence="4" id="KW-1185">Reference proteome</keyword>
<organism evidence="3 4">
    <name type="scientific">Guyanagaster necrorhizus</name>
    <dbReference type="NCBI Taxonomy" id="856835"/>
    <lineage>
        <taxon>Eukaryota</taxon>
        <taxon>Fungi</taxon>
        <taxon>Dikarya</taxon>
        <taxon>Basidiomycota</taxon>
        <taxon>Agaricomycotina</taxon>
        <taxon>Agaricomycetes</taxon>
        <taxon>Agaricomycetidae</taxon>
        <taxon>Agaricales</taxon>
        <taxon>Marasmiineae</taxon>
        <taxon>Physalacriaceae</taxon>
        <taxon>Guyanagaster</taxon>
    </lineage>
</organism>
<evidence type="ECO:0000313" key="4">
    <source>
        <dbReference type="Proteomes" id="UP000812287"/>
    </source>
</evidence>
<comment type="caution">
    <text evidence="3">The sequence shown here is derived from an EMBL/GenBank/DDBJ whole genome shotgun (WGS) entry which is preliminary data.</text>
</comment>
<protein>
    <submittedName>
        <fullName evidence="3">Uncharacterized protein</fullName>
    </submittedName>
</protein>
<dbReference type="AlphaFoldDB" id="A0A9P7VFU3"/>
<reference evidence="3" key="1">
    <citation type="submission" date="2020-11" db="EMBL/GenBank/DDBJ databases">
        <title>Adaptations for nitrogen fixation in a non-lichenized fungal sporocarp promotes dispersal by wood-feeding termites.</title>
        <authorList>
            <consortium name="DOE Joint Genome Institute"/>
            <person name="Koch R.A."/>
            <person name="Yoon G."/>
            <person name="Arayal U."/>
            <person name="Lail K."/>
            <person name="Amirebrahimi M."/>
            <person name="Labutti K."/>
            <person name="Lipzen A."/>
            <person name="Riley R."/>
            <person name="Barry K."/>
            <person name="Henrissat B."/>
            <person name="Grigoriev I.V."/>
            <person name="Herr J.R."/>
            <person name="Aime M.C."/>
        </authorList>
    </citation>
    <scope>NUCLEOTIDE SEQUENCE</scope>
    <source>
        <strain evidence="3">MCA 3950</strain>
    </source>
</reference>
<keyword evidence="2" id="KW-0812">Transmembrane</keyword>
<dbReference type="RefSeq" id="XP_043033429.1">
    <property type="nucleotide sequence ID" value="XM_043178031.1"/>
</dbReference>
<feature type="region of interest" description="Disordered" evidence="1">
    <location>
        <begin position="1"/>
        <end position="23"/>
    </location>
</feature>
<evidence type="ECO:0000313" key="3">
    <source>
        <dbReference type="EMBL" id="KAG7439929.1"/>
    </source>
</evidence>
<evidence type="ECO:0000256" key="2">
    <source>
        <dbReference type="SAM" id="Phobius"/>
    </source>
</evidence>